<feature type="compositionally biased region" description="Polar residues" evidence="1">
    <location>
        <begin position="56"/>
        <end position="72"/>
    </location>
</feature>
<evidence type="ECO:0000313" key="3">
    <source>
        <dbReference type="Proteomes" id="UP000077202"/>
    </source>
</evidence>
<accession>A0A176WQQ0</accession>
<dbReference type="InterPro" id="IPR045893">
    <property type="entry name" value="FREE1"/>
</dbReference>
<keyword evidence="3" id="KW-1185">Reference proteome</keyword>
<dbReference type="GO" id="GO:0000813">
    <property type="term" value="C:ESCRT I complex"/>
    <property type="evidence" value="ECO:0007669"/>
    <property type="project" value="TreeGrafter"/>
</dbReference>
<dbReference type="PANTHER" id="PTHR46977:SF1">
    <property type="entry name" value="PROTEIN FREE1"/>
    <property type="match status" value="1"/>
</dbReference>
<protein>
    <submittedName>
        <fullName evidence="2">Uncharacterized protein</fullName>
    </submittedName>
</protein>
<dbReference type="EMBL" id="LVLJ01000172">
    <property type="protein sequence ID" value="OAE35458.1"/>
    <property type="molecule type" value="Genomic_DNA"/>
</dbReference>
<feature type="compositionally biased region" description="Polar residues" evidence="1">
    <location>
        <begin position="492"/>
        <end position="501"/>
    </location>
</feature>
<comment type="caution">
    <text evidence="2">The sequence shown here is derived from an EMBL/GenBank/DDBJ whole genome shotgun (WGS) entry which is preliminary data.</text>
</comment>
<dbReference type="GO" id="GO:0070676">
    <property type="term" value="P:intralumenal vesicle formation"/>
    <property type="evidence" value="ECO:0007669"/>
    <property type="project" value="TreeGrafter"/>
</dbReference>
<gene>
    <name evidence="2" type="ORF">AXG93_2587s1740</name>
</gene>
<reference evidence="2" key="1">
    <citation type="submission" date="2016-03" db="EMBL/GenBank/DDBJ databases">
        <title>Mechanisms controlling the formation of the plant cell surface in tip-growing cells are functionally conserved among land plants.</title>
        <authorList>
            <person name="Honkanen S."/>
            <person name="Jones V.A."/>
            <person name="Morieri G."/>
            <person name="Champion C."/>
            <person name="Hetherington A.J."/>
            <person name="Kelly S."/>
            <person name="Saint-Marcoux D."/>
            <person name="Proust H."/>
            <person name="Prescott H."/>
            <person name="Dolan L."/>
        </authorList>
    </citation>
    <scope>NUCLEOTIDE SEQUENCE [LARGE SCALE GENOMIC DNA]</scope>
    <source>
        <tissue evidence="2">Whole gametophyte</tissue>
    </source>
</reference>
<proteinExistence type="predicted"/>
<feature type="region of interest" description="Disordered" evidence="1">
    <location>
        <begin position="345"/>
        <end position="366"/>
    </location>
</feature>
<evidence type="ECO:0000313" key="2">
    <source>
        <dbReference type="EMBL" id="OAE35458.1"/>
    </source>
</evidence>
<feature type="compositionally biased region" description="Low complexity" evidence="1">
    <location>
        <begin position="456"/>
        <end position="472"/>
    </location>
</feature>
<feature type="compositionally biased region" description="Low complexity" evidence="1">
    <location>
        <begin position="74"/>
        <end position="110"/>
    </location>
</feature>
<feature type="region of interest" description="Disordered" evidence="1">
    <location>
        <begin position="447"/>
        <end position="473"/>
    </location>
</feature>
<feature type="compositionally biased region" description="Low complexity" evidence="1">
    <location>
        <begin position="20"/>
        <end position="43"/>
    </location>
</feature>
<organism evidence="2 3">
    <name type="scientific">Marchantia polymorpha subsp. ruderalis</name>
    <dbReference type="NCBI Taxonomy" id="1480154"/>
    <lineage>
        <taxon>Eukaryota</taxon>
        <taxon>Viridiplantae</taxon>
        <taxon>Streptophyta</taxon>
        <taxon>Embryophyta</taxon>
        <taxon>Marchantiophyta</taxon>
        <taxon>Marchantiopsida</taxon>
        <taxon>Marchantiidae</taxon>
        <taxon>Marchantiales</taxon>
        <taxon>Marchantiaceae</taxon>
        <taxon>Marchantia</taxon>
    </lineage>
</organism>
<feature type="compositionally biased region" description="Polar residues" evidence="1">
    <location>
        <begin position="136"/>
        <end position="155"/>
    </location>
</feature>
<dbReference type="GO" id="GO:0043130">
    <property type="term" value="F:ubiquitin binding"/>
    <property type="evidence" value="ECO:0007669"/>
    <property type="project" value="InterPro"/>
</dbReference>
<dbReference type="GO" id="GO:0036258">
    <property type="term" value="P:multivesicular body assembly"/>
    <property type="evidence" value="ECO:0007669"/>
    <property type="project" value="InterPro"/>
</dbReference>
<dbReference type="PANTHER" id="PTHR46977">
    <property type="entry name" value="PROTEIN FREE1"/>
    <property type="match status" value="1"/>
</dbReference>
<name>A0A176WQQ0_MARPO</name>
<dbReference type="GO" id="GO:0031902">
    <property type="term" value="C:late endosome membrane"/>
    <property type="evidence" value="ECO:0007669"/>
    <property type="project" value="TreeGrafter"/>
</dbReference>
<feature type="region of interest" description="Disordered" evidence="1">
    <location>
        <begin position="133"/>
        <end position="222"/>
    </location>
</feature>
<feature type="region of interest" description="Disordered" evidence="1">
    <location>
        <begin position="1"/>
        <end position="110"/>
    </location>
</feature>
<dbReference type="AlphaFoldDB" id="A0A176WQQ0"/>
<sequence>MQGGYGGGVYPAPPIPPDYPSLYGGSSTTSYGGSAPSAPAYTPAAPPAAPAYHQPVPSSNSSPASGAYNSQFAPEYNQSYNSPSNSYVPSMPNPDASNNQPSYSNSYPPSYAPAVPSYPAVVPAYDRSFEFGLGSAPTSTSFDSSAPSQRSNYGNASFGAAPQPVGPPAGYESYSNQGLGGYSQSGDGDSGRFDMYGHPTGYGRSESVHPSNGGGSDRSYDNGGFRAVYAYDGGGVEPYGARGSGGDSWSSSGSSYNFQNEFSSSKPYNVARAAPKSDEDSDSGGIQKFRVKLLPETRSSDSVKDVICQIGLDGVRMVDPSTNRTLRIYPLVTITRWERHEMVKDEATDSGTSGGGSVGNDPNTAKKSSVLDWVALRPRAANPEEKQHWVPDELVTKCTSCDTDFGAFLRRAEITQRMENPKPNNAKLPALRTHEDLAKKLQEELERNNAGRKPALGRSSSSGAASSGQSTSVVNCSKCGSITLVTGRSTRCSNCETSTRSAAPARRSPGFSGSAAPHGPPHLWATNTPASDGPGPRMREVACPTCTVHLQVQVPSFGTETVECGVCQHPFLVAA</sequence>
<evidence type="ECO:0000256" key="1">
    <source>
        <dbReference type="SAM" id="MobiDB-lite"/>
    </source>
</evidence>
<dbReference type="Proteomes" id="UP000077202">
    <property type="component" value="Unassembled WGS sequence"/>
</dbReference>
<feature type="region of interest" description="Disordered" evidence="1">
    <location>
        <begin position="492"/>
        <end position="536"/>
    </location>
</feature>